<dbReference type="InterPro" id="IPR036388">
    <property type="entry name" value="WH-like_DNA-bd_sf"/>
</dbReference>
<evidence type="ECO:0000256" key="9">
    <source>
        <dbReference type="HAMAP-Rule" id="MF_00772"/>
    </source>
</evidence>
<reference evidence="12" key="1">
    <citation type="submission" date="2020-07" db="EMBL/GenBank/DDBJ databases">
        <authorList>
            <person name="Pettersson B.M.F."/>
            <person name="Behra P.R.K."/>
            <person name="Ramesh M."/>
            <person name="Das S."/>
            <person name="Dasgupta S."/>
            <person name="Kirsebom L.A."/>
        </authorList>
    </citation>
    <scope>NUCLEOTIDE SEQUENCE</scope>
    <source>
        <strain evidence="12">DSM 44838</strain>
    </source>
</reference>
<evidence type="ECO:0000256" key="8">
    <source>
        <dbReference type="ARBA" id="ARBA00049348"/>
    </source>
</evidence>
<evidence type="ECO:0000256" key="7">
    <source>
        <dbReference type="ARBA" id="ARBA00023204"/>
    </source>
</evidence>
<dbReference type="GO" id="GO:0005737">
    <property type="term" value="C:cytoplasm"/>
    <property type="evidence" value="ECO:0007669"/>
    <property type="project" value="UniProtKB-SubCell"/>
</dbReference>
<dbReference type="Pfam" id="PF01035">
    <property type="entry name" value="DNA_binding_1"/>
    <property type="match status" value="1"/>
</dbReference>
<dbReference type="Gene3D" id="3.30.160.70">
    <property type="entry name" value="Methylated DNA-protein cysteine methyltransferase domain"/>
    <property type="match status" value="1"/>
</dbReference>
<keyword evidence="7 9" id="KW-0234">DNA repair</keyword>
<dbReference type="InterPro" id="IPR008332">
    <property type="entry name" value="MethylG_MeTrfase_N"/>
</dbReference>
<dbReference type="SUPFAM" id="SSF53155">
    <property type="entry name" value="Methylated DNA-protein cysteine methyltransferase domain"/>
    <property type="match status" value="1"/>
</dbReference>
<evidence type="ECO:0000259" key="10">
    <source>
        <dbReference type="Pfam" id="PF01035"/>
    </source>
</evidence>
<dbReference type="InterPro" id="IPR014048">
    <property type="entry name" value="MethylDNA_cys_MeTrfase_DNA-bd"/>
</dbReference>
<dbReference type="InterPro" id="IPR036217">
    <property type="entry name" value="MethylDNA_cys_MeTrfase_DNAb"/>
</dbReference>
<dbReference type="NCBIfam" id="TIGR00589">
    <property type="entry name" value="ogt"/>
    <property type="match status" value="1"/>
</dbReference>
<comment type="function">
    <text evidence="9">Involved in the cellular defense against the biological effects of O6-methylguanine (O6-MeG) and O4-methylthymine (O4-MeT) in DNA. Repairs the methylated nucleobase in DNA by stoichiometrically transferring the methyl group to a cysteine residue in the enzyme. This is a suicide reaction: the enzyme is irreversibly inactivated.</text>
</comment>
<feature type="domain" description="Methylguanine DNA methyltransferase ribonuclease-like" evidence="11">
    <location>
        <begin position="41"/>
        <end position="117"/>
    </location>
</feature>
<evidence type="ECO:0000313" key="12">
    <source>
        <dbReference type="EMBL" id="MCV7423919.1"/>
    </source>
</evidence>
<evidence type="ECO:0000256" key="5">
    <source>
        <dbReference type="ARBA" id="ARBA00022679"/>
    </source>
</evidence>
<keyword evidence="13" id="KW-1185">Reference proteome</keyword>
<dbReference type="HAMAP" id="MF_00772">
    <property type="entry name" value="OGT"/>
    <property type="match status" value="1"/>
</dbReference>
<evidence type="ECO:0000256" key="6">
    <source>
        <dbReference type="ARBA" id="ARBA00022763"/>
    </source>
</evidence>
<comment type="miscellaneous">
    <text evidence="9">This enzyme catalyzes only one turnover and therefore is not strictly catalytic. According to one definition, an enzyme is a biocatalyst that acts repeatedly and over many reaction cycles.</text>
</comment>
<dbReference type="PANTHER" id="PTHR10815">
    <property type="entry name" value="METHYLATED-DNA--PROTEIN-CYSTEINE METHYLTRANSFERASE"/>
    <property type="match status" value="1"/>
</dbReference>
<comment type="subcellular location">
    <subcellularLocation>
        <location evidence="9">Cytoplasm</location>
    </subcellularLocation>
</comment>
<keyword evidence="5 9" id="KW-0808">Transferase</keyword>
<dbReference type="GO" id="GO:0032259">
    <property type="term" value="P:methylation"/>
    <property type="evidence" value="ECO:0007669"/>
    <property type="project" value="UniProtKB-KW"/>
</dbReference>
<gene>
    <name evidence="12" type="ORF">H7K45_25525</name>
</gene>
<dbReference type="InterPro" id="IPR023546">
    <property type="entry name" value="MGMT"/>
</dbReference>
<dbReference type="EC" id="2.1.1.63" evidence="9"/>
<evidence type="ECO:0000313" key="13">
    <source>
        <dbReference type="Proteomes" id="UP001141629"/>
    </source>
</evidence>
<feature type="domain" description="Methylated-DNA-[protein]-cysteine S-methyltransferase DNA binding" evidence="10">
    <location>
        <begin position="124"/>
        <end position="202"/>
    </location>
</feature>
<protein>
    <recommendedName>
        <fullName evidence="9">Methylated-DNA--protein-cysteine methyltransferase</fullName>
        <ecNumber evidence="9">2.1.1.63</ecNumber>
    </recommendedName>
    <alternativeName>
        <fullName evidence="9">6-O-methylguanine-DNA methyltransferase</fullName>
        <shortName evidence="9">MGMT</shortName>
    </alternativeName>
    <alternativeName>
        <fullName evidence="9">O-6-methylguanine-DNA-alkyltransferase</fullName>
    </alternativeName>
</protein>
<dbReference type="Gene3D" id="1.10.10.10">
    <property type="entry name" value="Winged helix-like DNA-binding domain superfamily/Winged helix DNA-binding domain"/>
    <property type="match status" value="1"/>
</dbReference>
<reference evidence="12" key="2">
    <citation type="journal article" date="2022" name="BMC Genomics">
        <title>Comparative genome analysis of mycobacteria focusing on tRNA and non-coding RNA.</title>
        <authorList>
            <person name="Behra P.R.K."/>
            <person name="Pettersson B.M.F."/>
            <person name="Ramesh M."/>
            <person name="Das S."/>
            <person name="Dasgupta S."/>
            <person name="Kirsebom L.A."/>
        </authorList>
    </citation>
    <scope>NUCLEOTIDE SEQUENCE</scope>
    <source>
        <strain evidence="12">DSM 44838</strain>
    </source>
</reference>
<name>A0A9X3BVN2_9MYCO</name>
<sequence length="204" mass="22000">MTDTDGIIHDLTRLTQPSPDKLAELHQRLTAAAQRDGLLDIAYRTVDTAVGPLLLAATEQGLVRVAYAREDHDTVLAQLASDISPRILHEPTRLDLAAREIDEYFTGTRRSFDLPLDWRLTAGFRSAVLHHLSTIGYGQTASYATVARLAGNPKAVRAVGTACAKNPLPVVVPCHRVVRSDGTMGGYLGGPEAKQLLLDLEAAA</sequence>
<dbReference type="SUPFAM" id="SSF46767">
    <property type="entry name" value="Methylated DNA-protein cysteine methyltransferase, C-terminal domain"/>
    <property type="match status" value="1"/>
</dbReference>
<evidence type="ECO:0000256" key="2">
    <source>
        <dbReference type="ARBA" id="ARBA00008711"/>
    </source>
</evidence>
<keyword evidence="4 9" id="KW-0489">Methyltransferase</keyword>
<keyword evidence="6 9" id="KW-0227">DNA damage</keyword>
<dbReference type="PANTHER" id="PTHR10815:SF5">
    <property type="entry name" value="METHYLATED-DNA--PROTEIN-CYSTEINE METHYLTRANSFERASE"/>
    <property type="match status" value="1"/>
</dbReference>
<accession>A0A9X3BVN2</accession>
<dbReference type="PROSITE" id="PS00374">
    <property type="entry name" value="MGMT"/>
    <property type="match status" value="1"/>
</dbReference>
<dbReference type="Pfam" id="PF02870">
    <property type="entry name" value="Methyltransf_1N"/>
    <property type="match status" value="1"/>
</dbReference>
<feature type="active site" description="Nucleophile; methyl group acceptor" evidence="9">
    <location>
        <position position="174"/>
    </location>
</feature>
<evidence type="ECO:0000259" key="11">
    <source>
        <dbReference type="Pfam" id="PF02870"/>
    </source>
</evidence>
<comment type="caution">
    <text evidence="12">The sequence shown here is derived from an EMBL/GenBank/DDBJ whole genome shotgun (WGS) entry which is preliminary data.</text>
</comment>
<dbReference type="GO" id="GO:0006307">
    <property type="term" value="P:DNA alkylation repair"/>
    <property type="evidence" value="ECO:0007669"/>
    <property type="project" value="UniProtKB-UniRule"/>
</dbReference>
<dbReference type="InterPro" id="IPR036631">
    <property type="entry name" value="MGMT_N_sf"/>
</dbReference>
<dbReference type="FunFam" id="1.10.10.10:FF:000214">
    <property type="entry name" value="Methylated-DNA--protein-cysteine methyltransferase"/>
    <property type="match status" value="1"/>
</dbReference>
<dbReference type="InterPro" id="IPR001497">
    <property type="entry name" value="MethylDNA_cys_MeTrfase_AS"/>
</dbReference>
<proteinExistence type="inferred from homology"/>
<dbReference type="AlphaFoldDB" id="A0A9X3BVN2"/>
<dbReference type="EMBL" id="JACKVK010000013">
    <property type="protein sequence ID" value="MCV7423919.1"/>
    <property type="molecule type" value="Genomic_DNA"/>
</dbReference>
<dbReference type="RefSeq" id="WP_263998885.1">
    <property type="nucleotide sequence ID" value="NZ_JACKVK010000013.1"/>
</dbReference>
<evidence type="ECO:0000256" key="3">
    <source>
        <dbReference type="ARBA" id="ARBA00022490"/>
    </source>
</evidence>
<dbReference type="CDD" id="cd06445">
    <property type="entry name" value="ATase"/>
    <property type="match status" value="1"/>
</dbReference>
<evidence type="ECO:0000256" key="1">
    <source>
        <dbReference type="ARBA" id="ARBA00001286"/>
    </source>
</evidence>
<keyword evidence="3 9" id="KW-0963">Cytoplasm</keyword>
<comment type="catalytic activity">
    <reaction evidence="8 9">
        <text>a 6-O-methyl-2'-deoxyguanosine in DNA + L-cysteinyl-[protein] = S-methyl-L-cysteinyl-[protein] + a 2'-deoxyguanosine in DNA</text>
        <dbReference type="Rhea" id="RHEA:24000"/>
        <dbReference type="Rhea" id="RHEA-COMP:10131"/>
        <dbReference type="Rhea" id="RHEA-COMP:10132"/>
        <dbReference type="Rhea" id="RHEA-COMP:11367"/>
        <dbReference type="Rhea" id="RHEA-COMP:11368"/>
        <dbReference type="ChEBI" id="CHEBI:29950"/>
        <dbReference type="ChEBI" id="CHEBI:82612"/>
        <dbReference type="ChEBI" id="CHEBI:85445"/>
        <dbReference type="ChEBI" id="CHEBI:85448"/>
        <dbReference type="EC" id="2.1.1.63"/>
    </reaction>
</comment>
<comment type="catalytic activity">
    <reaction evidence="1 9">
        <text>a 4-O-methyl-thymidine in DNA + L-cysteinyl-[protein] = a thymidine in DNA + S-methyl-L-cysteinyl-[protein]</text>
        <dbReference type="Rhea" id="RHEA:53428"/>
        <dbReference type="Rhea" id="RHEA-COMP:10131"/>
        <dbReference type="Rhea" id="RHEA-COMP:10132"/>
        <dbReference type="Rhea" id="RHEA-COMP:13555"/>
        <dbReference type="Rhea" id="RHEA-COMP:13556"/>
        <dbReference type="ChEBI" id="CHEBI:29950"/>
        <dbReference type="ChEBI" id="CHEBI:82612"/>
        <dbReference type="ChEBI" id="CHEBI:137386"/>
        <dbReference type="ChEBI" id="CHEBI:137387"/>
        <dbReference type="EC" id="2.1.1.63"/>
    </reaction>
</comment>
<organism evidence="12 13">
    <name type="scientific">Mycobacterium yunnanensis</name>
    <dbReference type="NCBI Taxonomy" id="368477"/>
    <lineage>
        <taxon>Bacteria</taxon>
        <taxon>Bacillati</taxon>
        <taxon>Actinomycetota</taxon>
        <taxon>Actinomycetes</taxon>
        <taxon>Mycobacteriales</taxon>
        <taxon>Mycobacteriaceae</taxon>
        <taxon>Mycobacterium</taxon>
    </lineage>
</organism>
<dbReference type="Proteomes" id="UP001141629">
    <property type="component" value="Unassembled WGS sequence"/>
</dbReference>
<comment type="similarity">
    <text evidence="2 9">Belongs to the MGMT family.</text>
</comment>
<dbReference type="GO" id="GO:0003908">
    <property type="term" value="F:methylated-DNA-[protein]-cysteine S-methyltransferase activity"/>
    <property type="evidence" value="ECO:0007669"/>
    <property type="project" value="UniProtKB-UniRule"/>
</dbReference>
<evidence type="ECO:0000256" key="4">
    <source>
        <dbReference type="ARBA" id="ARBA00022603"/>
    </source>
</evidence>